<keyword evidence="3" id="KW-1185">Reference proteome</keyword>
<evidence type="ECO:0000313" key="3">
    <source>
        <dbReference type="Proteomes" id="UP000595237"/>
    </source>
</evidence>
<dbReference type="InterPro" id="IPR036390">
    <property type="entry name" value="WH_DNA-bd_sf"/>
</dbReference>
<feature type="compositionally biased region" description="Low complexity" evidence="1">
    <location>
        <begin position="97"/>
        <end position="110"/>
    </location>
</feature>
<reference evidence="2 3" key="1">
    <citation type="submission" date="2021-01" db="EMBL/GenBank/DDBJ databases">
        <title>FDA dAtabase for Regulatory Grade micrObial Sequences (FDA-ARGOS): Supporting development and validation of Infectious Disease Dx tests.</title>
        <authorList>
            <person name="Blissenbach B."/>
            <person name="Krut O."/>
            <person name="Tallon L."/>
            <person name="Sadzewicz L."/>
            <person name="Zhao X."/>
            <person name="Boylan J."/>
            <person name="Ott S."/>
            <person name="Bowen H."/>
            <person name="Vavikolanu K."/>
            <person name="Mehta A."/>
            <person name="Aluvathingal J."/>
            <person name="Nadendla S."/>
            <person name="Yan Y."/>
            <person name="Sichtig H."/>
        </authorList>
    </citation>
    <scope>NUCLEOTIDE SEQUENCE [LARGE SCALE GENOMIC DNA]</scope>
    <source>
        <strain evidence="2 3">FDAARGOS_1081</strain>
    </source>
</reference>
<dbReference type="Gene3D" id="1.10.10.10">
    <property type="entry name" value="Winged helix-like DNA-binding domain superfamily/Winged helix DNA-binding domain"/>
    <property type="match status" value="1"/>
</dbReference>
<dbReference type="Pfam" id="PF13730">
    <property type="entry name" value="HTH_36"/>
    <property type="match status" value="1"/>
</dbReference>
<accession>A0ABX7CZY0</accession>
<organism evidence="2 3">
    <name type="scientific">Serratia liquefaciens</name>
    <dbReference type="NCBI Taxonomy" id="614"/>
    <lineage>
        <taxon>Bacteria</taxon>
        <taxon>Pseudomonadati</taxon>
        <taxon>Pseudomonadota</taxon>
        <taxon>Gammaproteobacteria</taxon>
        <taxon>Enterobacterales</taxon>
        <taxon>Yersiniaceae</taxon>
        <taxon>Serratia</taxon>
    </lineage>
</organism>
<sequence>MSMELMVRAMKMKVGNPLRKLVLLKLADNASDQGECWPSVPYIAEQCEISERSVQNHIQQLVKDGLVRIEKRLADNGLNRSNVYHIALSGSGANPAPYGANPAPRGASPAPGGGAAPAPRISHSFEPVIESVNEPSNVPSDDGTPAQPKKGDYPAEFEKLWAEYPKREGSNPKNKAYQAWNARRKAGVTFESMAAGLQRYVAFCGAKGQVGTSYVMQASRFFGPGLEFNNAWMVSSQPAQSGVKRHSDTAADLEGRNYETRIGWKNNTQEGRQ</sequence>
<evidence type="ECO:0000313" key="2">
    <source>
        <dbReference type="EMBL" id="QQU53621.1"/>
    </source>
</evidence>
<protein>
    <submittedName>
        <fullName evidence="2">Helix-turn-helix domain-containing protein</fullName>
    </submittedName>
</protein>
<dbReference type="SUPFAM" id="SSF46785">
    <property type="entry name" value="Winged helix' DNA-binding domain"/>
    <property type="match status" value="1"/>
</dbReference>
<dbReference type="EMBL" id="CP068148">
    <property type="protein sequence ID" value="QQU53621.1"/>
    <property type="molecule type" value="Genomic_DNA"/>
</dbReference>
<evidence type="ECO:0000256" key="1">
    <source>
        <dbReference type="SAM" id="MobiDB-lite"/>
    </source>
</evidence>
<feature type="region of interest" description="Disordered" evidence="1">
    <location>
        <begin position="97"/>
        <end position="152"/>
    </location>
</feature>
<dbReference type="RefSeq" id="WP_201895447.1">
    <property type="nucleotide sequence ID" value="NZ_CP068148.1"/>
</dbReference>
<dbReference type="InterPro" id="IPR036388">
    <property type="entry name" value="WH-like_DNA-bd_sf"/>
</dbReference>
<dbReference type="Proteomes" id="UP000595237">
    <property type="component" value="Chromosome"/>
</dbReference>
<name>A0ABX7CZY0_SERLI</name>
<proteinExistence type="predicted"/>
<gene>
    <name evidence="2" type="ORF">I6I38_14860</name>
</gene>